<dbReference type="OrthoDB" id="3687816at2759"/>
<evidence type="ECO:0000313" key="3">
    <source>
        <dbReference type="Proteomes" id="UP000799750"/>
    </source>
</evidence>
<organism evidence="2 3">
    <name type="scientific">Lophium mytilinum</name>
    <dbReference type="NCBI Taxonomy" id="390894"/>
    <lineage>
        <taxon>Eukaryota</taxon>
        <taxon>Fungi</taxon>
        <taxon>Dikarya</taxon>
        <taxon>Ascomycota</taxon>
        <taxon>Pezizomycotina</taxon>
        <taxon>Dothideomycetes</taxon>
        <taxon>Pleosporomycetidae</taxon>
        <taxon>Mytilinidiales</taxon>
        <taxon>Mytilinidiaceae</taxon>
        <taxon>Lophium</taxon>
    </lineage>
</organism>
<feature type="compositionally biased region" description="Basic and acidic residues" evidence="1">
    <location>
        <begin position="491"/>
        <end position="510"/>
    </location>
</feature>
<reference evidence="2" key="1">
    <citation type="journal article" date="2020" name="Stud. Mycol.">
        <title>101 Dothideomycetes genomes: a test case for predicting lifestyles and emergence of pathogens.</title>
        <authorList>
            <person name="Haridas S."/>
            <person name="Albert R."/>
            <person name="Binder M."/>
            <person name="Bloem J."/>
            <person name="Labutti K."/>
            <person name="Salamov A."/>
            <person name="Andreopoulos B."/>
            <person name="Baker S."/>
            <person name="Barry K."/>
            <person name="Bills G."/>
            <person name="Bluhm B."/>
            <person name="Cannon C."/>
            <person name="Castanera R."/>
            <person name="Culley D."/>
            <person name="Daum C."/>
            <person name="Ezra D."/>
            <person name="Gonzalez J."/>
            <person name="Henrissat B."/>
            <person name="Kuo A."/>
            <person name="Liang C."/>
            <person name="Lipzen A."/>
            <person name="Lutzoni F."/>
            <person name="Magnuson J."/>
            <person name="Mondo S."/>
            <person name="Nolan M."/>
            <person name="Ohm R."/>
            <person name="Pangilinan J."/>
            <person name="Park H.-J."/>
            <person name="Ramirez L."/>
            <person name="Alfaro M."/>
            <person name="Sun H."/>
            <person name="Tritt A."/>
            <person name="Yoshinaga Y."/>
            <person name="Zwiers L.-H."/>
            <person name="Turgeon B."/>
            <person name="Goodwin S."/>
            <person name="Spatafora J."/>
            <person name="Crous P."/>
            <person name="Grigoriev I."/>
        </authorList>
    </citation>
    <scope>NUCLEOTIDE SEQUENCE</scope>
    <source>
        <strain evidence="2">CBS 269.34</strain>
    </source>
</reference>
<dbReference type="EMBL" id="MU004187">
    <property type="protein sequence ID" value="KAF2496862.1"/>
    <property type="molecule type" value="Genomic_DNA"/>
</dbReference>
<name>A0A6A6QXJ5_9PEZI</name>
<feature type="compositionally biased region" description="Polar residues" evidence="1">
    <location>
        <begin position="38"/>
        <end position="66"/>
    </location>
</feature>
<proteinExistence type="predicted"/>
<feature type="compositionally biased region" description="Low complexity" evidence="1">
    <location>
        <begin position="18"/>
        <end position="37"/>
    </location>
</feature>
<sequence>MVTNMEPHSEPHMKMERSQSSSPPRSPLPDSRGDSSSAEGNRTSGALHTSPQGSGSRIQHFPSSGAQAPMPSSPWNTHPHPRVASGATSPLNPTFPGAQASQASFSLDSRQSFVHPGPFSSQRPPFQYSPSQHSPSSLNRSFSSATQHPTAQGQPSTIQAPGPLFSHYSSLYGSAPVSTQSIFPDGRHAHSPHPHTPSRAPVRRVDFFKPGAAATRSRDEIQTFAQADAHIVGDLWWKPALPDPSIPTTEAAVMAIATQFEAAIWDISSVLVPRNGRVEAFTPGPKALYTAADVWAMALLLVNQLGLLYEKGCFVLVYERATQLKDECLTFGERVVSMCRVLKANKSMCESLMANKSQVMRDLVHAPDTFFKRIVGNVESNKLKGETLKAGQGVLGTGKVRRRSKTGVWTVEERGTVDSRVHEESGNERSPSVESHNAALALASLRVGGAREQGTAGAERPPWALVYASPYATYATTPSPRPEAMVPLKRTISDGEKRQAPEGKERHGQL</sequence>
<feature type="region of interest" description="Disordered" evidence="1">
    <location>
        <begin position="1"/>
        <end position="162"/>
    </location>
</feature>
<feature type="compositionally biased region" description="Polar residues" evidence="1">
    <location>
        <begin position="99"/>
        <end position="112"/>
    </location>
</feature>
<keyword evidence="3" id="KW-1185">Reference proteome</keyword>
<evidence type="ECO:0000256" key="1">
    <source>
        <dbReference type="SAM" id="MobiDB-lite"/>
    </source>
</evidence>
<protein>
    <submittedName>
        <fullName evidence="2">Uncharacterized protein</fullName>
    </submittedName>
</protein>
<feature type="compositionally biased region" description="Basic and acidic residues" evidence="1">
    <location>
        <begin position="7"/>
        <end position="17"/>
    </location>
</feature>
<accession>A0A6A6QXJ5</accession>
<feature type="region of interest" description="Disordered" evidence="1">
    <location>
        <begin position="179"/>
        <end position="201"/>
    </location>
</feature>
<dbReference type="Proteomes" id="UP000799750">
    <property type="component" value="Unassembled WGS sequence"/>
</dbReference>
<feature type="compositionally biased region" description="Polar residues" evidence="1">
    <location>
        <begin position="119"/>
        <end position="159"/>
    </location>
</feature>
<dbReference type="AlphaFoldDB" id="A0A6A6QXJ5"/>
<feature type="region of interest" description="Disordered" evidence="1">
    <location>
        <begin position="474"/>
        <end position="510"/>
    </location>
</feature>
<gene>
    <name evidence="2" type="ORF">BU16DRAFT_537995</name>
</gene>
<evidence type="ECO:0000313" key="2">
    <source>
        <dbReference type="EMBL" id="KAF2496862.1"/>
    </source>
</evidence>